<dbReference type="InterPro" id="IPR045163">
    <property type="entry name" value="Focadhesin/RST1"/>
</dbReference>
<protein>
    <recommendedName>
        <fullName evidence="1">DUF3730 domain-containing protein</fullName>
    </recommendedName>
</protein>
<dbReference type="SUPFAM" id="SSF48371">
    <property type="entry name" value="ARM repeat"/>
    <property type="match status" value="2"/>
</dbReference>
<evidence type="ECO:0000313" key="2">
    <source>
        <dbReference type="EMBL" id="CAE6070124.1"/>
    </source>
</evidence>
<proteinExistence type="predicted"/>
<dbReference type="InterPro" id="IPR016024">
    <property type="entry name" value="ARM-type_fold"/>
</dbReference>
<evidence type="ECO:0000313" key="3">
    <source>
        <dbReference type="Proteomes" id="UP000682877"/>
    </source>
</evidence>
<dbReference type="Pfam" id="PF12530">
    <property type="entry name" value="DUF3730"/>
    <property type="match status" value="2"/>
</dbReference>
<evidence type="ECO:0000259" key="1">
    <source>
        <dbReference type="Pfam" id="PF12530"/>
    </source>
</evidence>
<accession>A0A8S2AEH7</accession>
<keyword evidence="3" id="KW-1185">Reference proteome</keyword>
<gene>
    <name evidence="2" type="ORF">AARE701A_LOCUS12141</name>
</gene>
<dbReference type="GO" id="GO:0060147">
    <property type="term" value="P:regulation of post-transcriptional gene silencing"/>
    <property type="evidence" value="ECO:0007669"/>
    <property type="project" value="InterPro"/>
</dbReference>
<feature type="domain" description="DUF3730" evidence="1">
    <location>
        <begin position="82"/>
        <end position="360"/>
    </location>
</feature>
<dbReference type="Proteomes" id="UP000682877">
    <property type="component" value="Chromosome 5"/>
</dbReference>
<dbReference type="InterPro" id="IPR022542">
    <property type="entry name" value="FOCAD/RST1_DUF3730"/>
</dbReference>
<feature type="domain" description="DUF3730" evidence="1">
    <location>
        <begin position="531"/>
        <end position="756"/>
    </location>
</feature>
<reference evidence="2" key="1">
    <citation type="submission" date="2021-01" db="EMBL/GenBank/DDBJ databases">
        <authorList>
            <person name="Bezrukov I."/>
        </authorList>
    </citation>
    <scope>NUCLEOTIDE SEQUENCE</scope>
</reference>
<sequence>MASYATLLEKTRVPQPSIQRFAVISVFSKLRSAPEQLGSESEAGREAISFCLTSESVTVVDQSVRELCRLVSDSVLDLSRGLLELQSALEGCDSKLVSLFVKGLGFLIRIGYERNSGNWKFNSTENHPFVRILSSRAETQTELLHQVSLFVMHNRRLGMVGVCEFLESFLNFTILRIPLADSSSSLFARELISSMASLCCSSRHEALPLFRLLMRCLKYIPGKNLEDNRNFSYIVKTLVDAYTVVVRDLVGTGLEVTEVHLLGVQLVDGVLLLCASPHVQTTEQESVIESLKHLLAVQKDLGLPYSRDLSLVVLSLVFMLAKSSVEHEQLSILKFLLFLLKWKTESENLSVKDAACLSVESLLLFPIIALMSSPSKSVKVAASKVLSIVENVLVTMSNAPKIEVHTSKGDSPLSRVGSVVFRVMQQLWHQNDYAPSTSSFLRVAYINGSEKQETYPEPVTWNSLLREHAERFWDRKKLSASFCLSQEIPILLGAVAGVLVIHPSLGADAIDSLTIIGGIDPKMSVPLLLAVLYYSNLLSRTNVPCQSLLSKLLGLLPSLAAQQVMIPLVVQTITPMLHKDAKGLLYATAIRLLCQTWVVNDRAFSSLQEVLRPKGFIDFISERHICISMAASIHNVCKRHPDRGVDLILSVQACIESQDCAVRALGFQSLSHLCEADVIDFYTAWGVVKKHAQHIKLDPLLAYSVCLLLKWGAMDAEAYPEDAENVLNILWEIGSSMQMPRDSQWTKARVSAIVALGQYEVSFMEKKFSDFSKNCTDLLFSETNAEVLNALEDLSIKIMIHEHSVRRRYVREKKVPGSKIEKLLDVIPQVIFPSGKETKTGELPGAALLCLSYNPRDVKFGSSRSFRDVHGQYEEAFRVVVKSLQLSRNISLALISLQSLKAFMRRWMRANILSIDATTKELSSDKTSKAANNIMKSLVHMAEEALPRCAENIALALGALCAALPAAAHNIKATASKFLLSWLLEHEHEHRQWTAGISLGLISSSLHVTDHKQKFQNISGLLEVLCSSKSTLVKGACGVGLGFSCQDLLTRAEASASSDIDSDSYRNQEEQLLGRIVRLLSSILRRFLHTPCDILESLSALFPPGKEDNVTGLPQLLDESSDDFDDDTWGIAGLIIGLGMSVGAIYRAGKKDAVVNIKNLIVSWIPYADSLKQTPGSNSMVSVRLFSVGSCLALPIVITFCQKVELFDANEVDHLIGCFKDLISELLIVRKSGALRKRLLMASCIGVGDLLGSVLNEGIHPVKIESVKGLLELFKTCYSGLYPPVAHFGGMLGVVNVLGAGAGNLVYSHPLPRAPPASSEENEISYVSGPLLSNAYFTQQLTPVVQEIFLIAQNTKDRQLQHYAAWAISILRNYMRSGEASSLSNENQSDDSHRNSISHNVPEHTMVMKLAQGLTNPSFPLAGSPLNIGTMESALRCLSHAPRLPNLDWGATIRRLMKQETQTDVSQSGDVPKERTLREECFKFSLAHASKFDELLTFLDELSELARFKALEQTLQSCLLCHLGDLMRIFSGSRMNKLFDDVSCFVISLSSDQVYSCEQKSSLRVSFWKGLSQCLEETSLESSEYITKIEKCIELLFAVLPVASQSPGADQMGLMHEWSEAVRCLQKSPRDWLYKFLQVSNLEPRNGETDFKGDLKKIQAKAKLARLGSIPFSELGKLKAIILNCEQSDIWDVLIEIVAALHHAEGGIKRQWLIDAVEISCVSGHPSTAIIFVGLLSSICCEYMPFLTLERSTVLCDMSVTVTSLLSDPIYEVVTEPFISFLWTSLERIYGFANESDTNARLSSQQIARSERDKAPMLVKVMHYICVAFRDHLPLEKQLRLASMDISCIIFIFK</sequence>
<name>A0A8S2AEH7_ARAAE</name>
<dbReference type="PANTHER" id="PTHR16212:SF4">
    <property type="entry name" value="FOCADHESIN"/>
    <property type="match status" value="1"/>
</dbReference>
<dbReference type="PANTHER" id="PTHR16212">
    <property type="entry name" value="FOCADHESIN FAMILY MEMBER"/>
    <property type="match status" value="1"/>
</dbReference>
<dbReference type="EMBL" id="LR999455">
    <property type="protein sequence ID" value="CAE6070124.1"/>
    <property type="molecule type" value="Genomic_DNA"/>
</dbReference>
<organism evidence="2 3">
    <name type="scientific">Arabidopsis arenosa</name>
    <name type="common">Sand rock-cress</name>
    <name type="synonym">Cardaminopsis arenosa</name>
    <dbReference type="NCBI Taxonomy" id="38785"/>
    <lineage>
        <taxon>Eukaryota</taxon>
        <taxon>Viridiplantae</taxon>
        <taxon>Streptophyta</taxon>
        <taxon>Embryophyta</taxon>
        <taxon>Tracheophyta</taxon>
        <taxon>Spermatophyta</taxon>
        <taxon>Magnoliopsida</taxon>
        <taxon>eudicotyledons</taxon>
        <taxon>Gunneridae</taxon>
        <taxon>Pentapetalae</taxon>
        <taxon>rosids</taxon>
        <taxon>malvids</taxon>
        <taxon>Brassicales</taxon>
        <taxon>Brassicaceae</taxon>
        <taxon>Camelineae</taxon>
        <taxon>Arabidopsis</taxon>
    </lineage>
</organism>